<reference evidence="2 3" key="1">
    <citation type="submission" date="2016-07" db="EMBL/GenBank/DDBJ databases">
        <title>Pervasive Adenine N6-methylation of Active Genes in Fungi.</title>
        <authorList>
            <consortium name="DOE Joint Genome Institute"/>
            <person name="Mondo S.J."/>
            <person name="Dannebaum R.O."/>
            <person name="Kuo R.C."/>
            <person name="Labutti K."/>
            <person name="Haridas S."/>
            <person name="Kuo A."/>
            <person name="Salamov A."/>
            <person name="Ahrendt S.R."/>
            <person name="Lipzen A."/>
            <person name="Sullivan W."/>
            <person name="Andreopoulos W.B."/>
            <person name="Clum A."/>
            <person name="Lindquist E."/>
            <person name="Daum C."/>
            <person name="Ramamoorthy G.K."/>
            <person name="Gryganskyi A."/>
            <person name="Culley D."/>
            <person name="Magnuson J.K."/>
            <person name="James T.Y."/>
            <person name="O'Malley M.A."/>
            <person name="Stajich J.E."/>
            <person name="Spatafora J.W."/>
            <person name="Visel A."/>
            <person name="Grigoriev I.V."/>
        </authorList>
    </citation>
    <scope>NUCLEOTIDE SEQUENCE [LARGE SCALE GENOMIC DNA]</scope>
    <source>
        <strain evidence="2 3">12-1054</strain>
    </source>
</reference>
<evidence type="ECO:0000313" key="2">
    <source>
        <dbReference type="EMBL" id="ORY73659.1"/>
    </source>
</evidence>
<dbReference type="OrthoDB" id="10251048at2759"/>
<dbReference type="NCBIfam" id="TIGR01456">
    <property type="entry name" value="CECR5"/>
    <property type="match status" value="1"/>
</dbReference>
<dbReference type="GeneID" id="63784762"/>
<dbReference type="Gene3D" id="3.40.50.1000">
    <property type="entry name" value="HAD superfamily/HAD-like"/>
    <property type="match status" value="2"/>
</dbReference>
<feature type="region of interest" description="Disordered" evidence="1">
    <location>
        <begin position="22"/>
        <end position="45"/>
    </location>
</feature>
<organism evidence="2 3">
    <name type="scientific">Protomyces lactucae-debilis</name>
    <dbReference type="NCBI Taxonomy" id="2754530"/>
    <lineage>
        <taxon>Eukaryota</taxon>
        <taxon>Fungi</taxon>
        <taxon>Dikarya</taxon>
        <taxon>Ascomycota</taxon>
        <taxon>Taphrinomycotina</taxon>
        <taxon>Taphrinomycetes</taxon>
        <taxon>Taphrinales</taxon>
        <taxon>Protomycetaceae</taxon>
        <taxon>Protomyces</taxon>
    </lineage>
</organism>
<dbReference type="Proteomes" id="UP000193685">
    <property type="component" value="Unassembled WGS sequence"/>
</dbReference>
<dbReference type="InterPro" id="IPR023214">
    <property type="entry name" value="HAD_sf"/>
</dbReference>
<evidence type="ECO:0000256" key="1">
    <source>
        <dbReference type="SAM" id="MobiDB-lite"/>
    </source>
</evidence>
<keyword evidence="3" id="KW-1185">Reference proteome</keyword>
<name>A0A1Y2EQ33_PROLT</name>
<dbReference type="Pfam" id="PF13242">
    <property type="entry name" value="Hydrolase_like"/>
    <property type="match status" value="1"/>
</dbReference>
<dbReference type="OMA" id="RDWASDQ"/>
<gene>
    <name evidence="2" type="ORF">BCR37DRAFT_352987</name>
</gene>
<evidence type="ECO:0000313" key="3">
    <source>
        <dbReference type="Proteomes" id="UP000193685"/>
    </source>
</evidence>
<proteinExistence type="predicted"/>
<accession>A0A1Y2EQ33</accession>
<dbReference type="InterPro" id="IPR006353">
    <property type="entry name" value="HAD-SF_hydro_IIA_CECR5"/>
</dbReference>
<dbReference type="NCBIfam" id="TIGR01460">
    <property type="entry name" value="HAD-SF-IIA"/>
    <property type="match status" value="1"/>
</dbReference>
<dbReference type="FunFam" id="3.40.50.1000:FF:000069">
    <property type="entry name" value="HAD-superfamily subfamily IIA hydrolase"/>
    <property type="match status" value="1"/>
</dbReference>
<dbReference type="GO" id="GO:0005739">
    <property type="term" value="C:mitochondrion"/>
    <property type="evidence" value="ECO:0007669"/>
    <property type="project" value="TreeGrafter"/>
</dbReference>
<dbReference type="InterPro" id="IPR050324">
    <property type="entry name" value="CDP-alcohol_PTase-I"/>
</dbReference>
<dbReference type="SUPFAM" id="SSF56784">
    <property type="entry name" value="HAD-like"/>
    <property type="match status" value="1"/>
</dbReference>
<dbReference type="EMBL" id="MCFI01000033">
    <property type="protein sequence ID" value="ORY73659.1"/>
    <property type="molecule type" value="Genomic_DNA"/>
</dbReference>
<comment type="caution">
    <text evidence="2">The sequence shown here is derived from an EMBL/GenBank/DDBJ whole genome shotgun (WGS) entry which is preliminary data.</text>
</comment>
<protein>
    <submittedName>
        <fullName evidence="2">HAD-like domain-containing protein</fullName>
    </submittedName>
</protein>
<dbReference type="STRING" id="56484.A0A1Y2EQ33"/>
<dbReference type="InterPro" id="IPR036412">
    <property type="entry name" value="HAD-like_sf"/>
</dbReference>
<dbReference type="InterPro" id="IPR006357">
    <property type="entry name" value="HAD-SF_hydro_IIA"/>
</dbReference>
<dbReference type="PANTHER" id="PTHR14269">
    <property type="entry name" value="CDP-DIACYLGLYCEROL--GLYCEROL-3-PHOSPHATE 3-PHOSPHATIDYLTRANSFERASE-RELATED"/>
    <property type="match status" value="1"/>
</dbReference>
<sequence length="381" mass="42758">MQRRRSSRKSISAEIEHARKVIDFGGDVSDDDEGAAAESDEEDDSPAVPYAFAFDIDGVLLRGGHTIPQAKEAMAILNGKNERHLKIPYIFITNGGGKLEDARCRELAEKLDVETSVAQFIQSHTPFQQMTTLYETVLVVGGEGNACREIAESYGFKNVITPGDIIAWDPSIVPFRTLRQEELDLCKPRDFSKIKIEAIFFFADSRDWASDAQIIIDVLLSKDGYLHSRNKEMTQACPIFFSNPDITWSTDHCLPRFGLGALRLSISALWDDATDGKTPLKLVQLGKPYGETYRYATRLLTEWRALEHGIEEPPRHIYMVGDNPESDIRGANMAGWESLLVLTGVYKEEQGPPKYKPTTIQKDVLEAVKWAIEREEKIGGF</sequence>
<dbReference type="GO" id="GO:0046474">
    <property type="term" value="P:glycerophospholipid biosynthetic process"/>
    <property type="evidence" value="ECO:0007669"/>
    <property type="project" value="TreeGrafter"/>
</dbReference>
<dbReference type="Pfam" id="PF13344">
    <property type="entry name" value="Hydrolase_6"/>
    <property type="match status" value="1"/>
</dbReference>
<dbReference type="PANTHER" id="PTHR14269:SF4">
    <property type="entry name" value="CAT EYE SYNDROME CRITICAL REGION PROTEIN 5"/>
    <property type="match status" value="1"/>
</dbReference>
<dbReference type="AlphaFoldDB" id="A0A1Y2EQ33"/>
<feature type="compositionally biased region" description="Acidic residues" evidence="1">
    <location>
        <begin position="28"/>
        <end position="45"/>
    </location>
</feature>
<dbReference type="RefSeq" id="XP_040721839.1">
    <property type="nucleotide sequence ID" value="XM_040868163.1"/>
</dbReference>